<organism evidence="1 2">
    <name type="scientific">Paxillus rubicundulus Ve08.2h10</name>
    <dbReference type="NCBI Taxonomy" id="930991"/>
    <lineage>
        <taxon>Eukaryota</taxon>
        <taxon>Fungi</taxon>
        <taxon>Dikarya</taxon>
        <taxon>Basidiomycota</taxon>
        <taxon>Agaricomycotina</taxon>
        <taxon>Agaricomycetes</taxon>
        <taxon>Agaricomycetidae</taxon>
        <taxon>Boletales</taxon>
        <taxon>Paxilineae</taxon>
        <taxon>Paxillaceae</taxon>
        <taxon>Paxillus</taxon>
    </lineage>
</organism>
<dbReference type="OrthoDB" id="2701766at2759"/>
<accession>A0A0D0DFA5</accession>
<dbReference type="EMBL" id="KN826202">
    <property type="protein sequence ID" value="KIK79724.1"/>
    <property type="molecule type" value="Genomic_DNA"/>
</dbReference>
<reference evidence="2" key="2">
    <citation type="submission" date="2015-01" db="EMBL/GenBank/DDBJ databases">
        <title>Evolutionary Origins and Diversification of the Mycorrhizal Mutualists.</title>
        <authorList>
            <consortium name="DOE Joint Genome Institute"/>
            <consortium name="Mycorrhizal Genomics Consortium"/>
            <person name="Kohler A."/>
            <person name="Kuo A."/>
            <person name="Nagy L.G."/>
            <person name="Floudas D."/>
            <person name="Copeland A."/>
            <person name="Barry K.W."/>
            <person name="Cichocki N."/>
            <person name="Veneault-Fourrey C."/>
            <person name="LaButti K."/>
            <person name="Lindquist E.A."/>
            <person name="Lipzen A."/>
            <person name="Lundell T."/>
            <person name="Morin E."/>
            <person name="Murat C."/>
            <person name="Riley R."/>
            <person name="Ohm R."/>
            <person name="Sun H."/>
            <person name="Tunlid A."/>
            <person name="Henrissat B."/>
            <person name="Grigoriev I.V."/>
            <person name="Hibbett D.S."/>
            <person name="Martin F."/>
        </authorList>
    </citation>
    <scope>NUCLEOTIDE SEQUENCE [LARGE SCALE GENOMIC DNA]</scope>
    <source>
        <strain evidence="2">Ve08.2h10</strain>
    </source>
</reference>
<dbReference type="HOGENOM" id="CLU_3033257_0_0_1"/>
<gene>
    <name evidence="1" type="ORF">PAXRUDRAFT_160508</name>
</gene>
<name>A0A0D0DFA5_9AGAM</name>
<evidence type="ECO:0000313" key="2">
    <source>
        <dbReference type="Proteomes" id="UP000054538"/>
    </source>
</evidence>
<sequence length="58" mass="6748">MQHIKDKIIQSPALHPIRFILYQLGEDGKCYPNCFGSISLTEVEQRYSQAKLELYGLY</sequence>
<keyword evidence="2" id="KW-1185">Reference proteome</keyword>
<dbReference type="AlphaFoldDB" id="A0A0D0DFA5"/>
<dbReference type="Proteomes" id="UP000054538">
    <property type="component" value="Unassembled WGS sequence"/>
</dbReference>
<evidence type="ECO:0000313" key="1">
    <source>
        <dbReference type="EMBL" id="KIK79724.1"/>
    </source>
</evidence>
<proteinExistence type="predicted"/>
<protein>
    <submittedName>
        <fullName evidence="1">Uncharacterized protein</fullName>
    </submittedName>
</protein>
<reference evidence="1 2" key="1">
    <citation type="submission" date="2014-04" db="EMBL/GenBank/DDBJ databases">
        <authorList>
            <consortium name="DOE Joint Genome Institute"/>
            <person name="Kuo A."/>
            <person name="Kohler A."/>
            <person name="Jargeat P."/>
            <person name="Nagy L.G."/>
            <person name="Floudas D."/>
            <person name="Copeland A."/>
            <person name="Barry K.W."/>
            <person name="Cichocki N."/>
            <person name="Veneault-Fourrey C."/>
            <person name="LaButti K."/>
            <person name="Lindquist E.A."/>
            <person name="Lipzen A."/>
            <person name="Lundell T."/>
            <person name="Morin E."/>
            <person name="Murat C."/>
            <person name="Sun H."/>
            <person name="Tunlid A."/>
            <person name="Henrissat B."/>
            <person name="Grigoriev I.V."/>
            <person name="Hibbett D.S."/>
            <person name="Martin F."/>
            <person name="Nordberg H.P."/>
            <person name="Cantor M.N."/>
            <person name="Hua S.X."/>
        </authorList>
    </citation>
    <scope>NUCLEOTIDE SEQUENCE [LARGE SCALE GENOMIC DNA]</scope>
    <source>
        <strain evidence="1 2">Ve08.2h10</strain>
    </source>
</reference>
<dbReference type="InParanoid" id="A0A0D0DFA5"/>